<dbReference type="InterPro" id="IPR002575">
    <property type="entry name" value="Aminoglycoside_PTrfase"/>
</dbReference>
<protein>
    <recommendedName>
        <fullName evidence="1">Aminoglycoside phosphotransferase domain-containing protein</fullName>
    </recommendedName>
</protein>
<sequence length="372" mass="41829">MKLRLGQNGREEVTNRLDEIASFLSSCGWGDAIREPIQGDASTRSYERLTRGAEKAVLMNAPKGAELPSEPDGTSVAERKALGYNALARLAGPNMESFVAIASELSRRGLSAPKIIDADLERGFILLEDFGSTVFAKVVAQDADLERPLYEAAVDSLAAIYRCSFPTVLSHNDIKWTVRDYDEAALLAETDLFLDWYAKDYKKSFEGEAREAFYKLYAKSFRLLKAHASGLALRDFHAENLFWLPERQGVANVGLIDFQDGLFVHPSYDLMSLITDIRRDVTPELKDRLISRFCEKAGLKDDEDFRAAYSVMSVQRGTKLLGFPVRADLKFGKPQYRALLPRVKRHLNDDLLHPAVADIRVWFENNMPEALI</sequence>
<dbReference type="Gene3D" id="3.30.200.20">
    <property type="entry name" value="Phosphorylase Kinase, domain 1"/>
    <property type="match status" value="1"/>
</dbReference>
<accession>A0A420WIJ0</accession>
<dbReference type="EMBL" id="RBII01000001">
    <property type="protein sequence ID" value="RKQ70828.1"/>
    <property type="molecule type" value="Genomic_DNA"/>
</dbReference>
<dbReference type="SUPFAM" id="SSF56112">
    <property type="entry name" value="Protein kinase-like (PK-like)"/>
    <property type="match status" value="1"/>
</dbReference>
<dbReference type="Pfam" id="PF01636">
    <property type="entry name" value="APH"/>
    <property type="match status" value="1"/>
</dbReference>
<proteinExistence type="predicted"/>
<dbReference type="Gene3D" id="3.90.1200.10">
    <property type="match status" value="1"/>
</dbReference>
<feature type="domain" description="Aminoglycoside phosphotransferase" evidence="1">
    <location>
        <begin position="35"/>
        <end position="297"/>
    </location>
</feature>
<reference evidence="2 3" key="1">
    <citation type="submission" date="2018-10" db="EMBL/GenBank/DDBJ databases">
        <title>Genomic Encyclopedia of Type Strains, Phase IV (KMG-IV): sequencing the most valuable type-strain genomes for metagenomic binning, comparative biology and taxonomic classification.</title>
        <authorList>
            <person name="Goeker M."/>
        </authorList>
    </citation>
    <scope>NUCLEOTIDE SEQUENCE [LARGE SCALE GENOMIC DNA]</scope>
    <source>
        <strain evidence="2 3">DSM 22008</strain>
    </source>
</reference>
<comment type="caution">
    <text evidence="2">The sequence shown here is derived from an EMBL/GenBank/DDBJ whole genome shotgun (WGS) entry which is preliminary data.</text>
</comment>
<dbReference type="InParanoid" id="A0A420WIJ0"/>
<evidence type="ECO:0000259" key="1">
    <source>
        <dbReference type="Pfam" id="PF01636"/>
    </source>
</evidence>
<name>A0A420WIJ0_9PROT</name>
<gene>
    <name evidence="2" type="ORF">DES40_0129</name>
</gene>
<dbReference type="InterPro" id="IPR011009">
    <property type="entry name" value="Kinase-like_dom_sf"/>
</dbReference>
<organism evidence="2 3">
    <name type="scientific">Litorimonas taeanensis</name>
    <dbReference type="NCBI Taxonomy" id="568099"/>
    <lineage>
        <taxon>Bacteria</taxon>
        <taxon>Pseudomonadati</taxon>
        <taxon>Pseudomonadota</taxon>
        <taxon>Alphaproteobacteria</taxon>
        <taxon>Maricaulales</taxon>
        <taxon>Robiginitomaculaceae</taxon>
    </lineage>
</organism>
<evidence type="ECO:0000313" key="3">
    <source>
        <dbReference type="Proteomes" id="UP000282211"/>
    </source>
</evidence>
<dbReference type="AlphaFoldDB" id="A0A420WIJ0"/>
<dbReference type="Proteomes" id="UP000282211">
    <property type="component" value="Unassembled WGS sequence"/>
</dbReference>
<keyword evidence="3" id="KW-1185">Reference proteome</keyword>
<evidence type="ECO:0000313" key="2">
    <source>
        <dbReference type="EMBL" id="RKQ70828.1"/>
    </source>
</evidence>